<proteinExistence type="inferred from homology"/>
<dbReference type="InterPro" id="IPR003653">
    <property type="entry name" value="Peptidase_C48_C"/>
</dbReference>
<name>A0A2U1NJ70_ARTAN</name>
<keyword evidence="3" id="KW-0378">Hydrolase</keyword>
<organism evidence="6 7">
    <name type="scientific">Artemisia annua</name>
    <name type="common">Sweet wormwood</name>
    <dbReference type="NCBI Taxonomy" id="35608"/>
    <lineage>
        <taxon>Eukaryota</taxon>
        <taxon>Viridiplantae</taxon>
        <taxon>Streptophyta</taxon>
        <taxon>Embryophyta</taxon>
        <taxon>Tracheophyta</taxon>
        <taxon>Spermatophyta</taxon>
        <taxon>Magnoliopsida</taxon>
        <taxon>eudicotyledons</taxon>
        <taxon>Gunneridae</taxon>
        <taxon>Pentapetalae</taxon>
        <taxon>asterids</taxon>
        <taxon>campanulids</taxon>
        <taxon>Asterales</taxon>
        <taxon>Asteraceae</taxon>
        <taxon>Asteroideae</taxon>
        <taxon>Anthemideae</taxon>
        <taxon>Artemisiinae</taxon>
        <taxon>Artemisia</taxon>
    </lineage>
</organism>
<evidence type="ECO:0000313" key="6">
    <source>
        <dbReference type="EMBL" id="PWA73545.1"/>
    </source>
</evidence>
<feature type="domain" description="Ubiquitin-like protease family profile" evidence="5">
    <location>
        <begin position="869"/>
        <end position="1050"/>
    </location>
</feature>
<dbReference type="PANTHER" id="PTHR48449:SF1">
    <property type="entry name" value="DUF1985 DOMAIN-CONTAINING PROTEIN"/>
    <property type="match status" value="1"/>
</dbReference>
<dbReference type="InterPro" id="IPR038765">
    <property type="entry name" value="Papain-like_cys_pep_sf"/>
</dbReference>
<dbReference type="PANTHER" id="PTHR48449">
    <property type="entry name" value="DUF1985 DOMAIN-CONTAINING PROTEIN"/>
    <property type="match status" value="1"/>
</dbReference>
<feature type="compositionally biased region" description="Polar residues" evidence="4">
    <location>
        <begin position="679"/>
        <end position="693"/>
    </location>
</feature>
<evidence type="ECO:0000313" key="7">
    <source>
        <dbReference type="Proteomes" id="UP000245207"/>
    </source>
</evidence>
<dbReference type="EMBL" id="PKPP01002727">
    <property type="protein sequence ID" value="PWA73545.1"/>
    <property type="molecule type" value="Genomic_DNA"/>
</dbReference>
<protein>
    <submittedName>
        <fullName evidence="6">Phospholipase-like protein</fullName>
    </submittedName>
</protein>
<dbReference type="PROSITE" id="PS50600">
    <property type="entry name" value="ULP_PROTEASE"/>
    <property type="match status" value="1"/>
</dbReference>
<dbReference type="SUPFAM" id="SSF54001">
    <property type="entry name" value="Cysteine proteinases"/>
    <property type="match status" value="1"/>
</dbReference>
<dbReference type="AlphaFoldDB" id="A0A2U1NJ70"/>
<feature type="region of interest" description="Disordered" evidence="4">
    <location>
        <begin position="638"/>
        <end position="738"/>
    </location>
</feature>
<dbReference type="InterPro" id="IPR015410">
    <property type="entry name" value="DUF1985"/>
</dbReference>
<evidence type="ECO:0000256" key="2">
    <source>
        <dbReference type="ARBA" id="ARBA00022670"/>
    </source>
</evidence>
<dbReference type="GO" id="GO:0008234">
    <property type="term" value="F:cysteine-type peptidase activity"/>
    <property type="evidence" value="ECO:0007669"/>
    <property type="project" value="InterPro"/>
</dbReference>
<dbReference type="GO" id="GO:0006508">
    <property type="term" value="P:proteolysis"/>
    <property type="evidence" value="ECO:0007669"/>
    <property type="project" value="UniProtKB-KW"/>
</dbReference>
<comment type="similarity">
    <text evidence="1">Belongs to the peptidase C48 family.</text>
</comment>
<evidence type="ECO:0000256" key="4">
    <source>
        <dbReference type="SAM" id="MobiDB-lite"/>
    </source>
</evidence>
<feature type="region of interest" description="Disordered" evidence="4">
    <location>
        <begin position="394"/>
        <end position="427"/>
    </location>
</feature>
<dbReference type="Gene3D" id="3.40.395.10">
    <property type="entry name" value="Adenoviral Proteinase, Chain A"/>
    <property type="match status" value="1"/>
</dbReference>
<evidence type="ECO:0000259" key="5">
    <source>
        <dbReference type="PROSITE" id="PS50600"/>
    </source>
</evidence>
<accession>A0A2U1NJ70</accession>
<dbReference type="OrthoDB" id="1930729at2759"/>
<dbReference type="Pfam" id="PF09331">
    <property type="entry name" value="DUF1985"/>
    <property type="match status" value="1"/>
</dbReference>
<sequence length="1088" mass="123610">MFDAKITVRSRLDNLTNIRALLNVKRSNLFRTTVFGQWLDIPPYNPDNHLYDYFYQNAVSVPEVMDSCPPLTFKIGDNVLDFGREQFCLVTGFRLGEVAKEETDIGRIVRGIPYSPFFDRLFPEKKSTVKKRIKGQELLKLMNSSPVWDSLLDVDAVRVCLLVIATCVFIGREPRFYIPDHMLKMIEDLSVWNEYPWGEYIWAHLYKRTLNVVPRHTTNKDSKKPIWILETFPNSSQFFSKDPSKIPRALSWSKIKSFEKKHHFILFDQRVQPLKKLIPTHSEMKCEWFIRSMEYIRGLQMQMIEMVDEQIANTIPLSQMGPEDMDAEENANQVPVGEMDDAANANEPPVDAANANAEKDAENANEPPVGEIENDIPVVDTVDEYMADDVVGVEDDKDETSNGQDANGIEVGKNATLDDIPDNKDEMSNSQCPVVMNEAVAEPQTYDRSVKDPEPSDKDAALPTSIYNKDHILSEVASIKSKVGNIENSVGVVDVSHLLRQVSILKERIGVVENVLGVKFEENLVGNDDKLVVDDGHINLKAADANTPMKTNAADDEKHKLHYMDPSMFTGPMTQLMKAVFISSPDPDQSRSVMQVDIDCTSLPNLNEKFSDIGAEVFDQTPHDESMDVGTEVKESEIVADKDTKFEEQPDSAEKQTCDTEEQPDTVVADTPFEELGDTSEQPDSAGKQTCDTPEQPDTVVADTPSEAARQVGEKVVEQSAEGDDIAREPATGKGAITDDNGIEYICIDDEDDPEAIKAENVRSIFNSLKRKRKVGKYYKSPYTNPPDTTPIKLRRRSSRINHENMSPPKAPDFDDNLEVSQLEPFTENLSRARRSKPLMVTVPAYFKKWSKEAPPNTQFYFPWGDENNIVDRRFWECLLGTGAWSAGWLRDEHLDVWVDLMWVHRPSDADWAMTGGFFSACVLDGNLRGYWANGVKYPVSWCDVEKVLFPINEPRKHWALGELHIRTGVVTIYDSFRQHTYRHIWWNKTMPEVFGYRLPKYLKEHGVLSAKGIDADEYAITWRYADNVPQQCTAYGDCGIWVCINLYRLVHNMSLYAEDPAKTSLAYRERMVDYLWKQKIECDGKQG</sequence>
<gene>
    <name evidence="6" type="ORF">CTI12_AA260000</name>
</gene>
<dbReference type="Pfam" id="PF02902">
    <property type="entry name" value="Peptidase_C48"/>
    <property type="match status" value="1"/>
</dbReference>
<evidence type="ECO:0000256" key="3">
    <source>
        <dbReference type="ARBA" id="ARBA00022801"/>
    </source>
</evidence>
<dbReference type="Proteomes" id="UP000245207">
    <property type="component" value="Unassembled WGS sequence"/>
</dbReference>
<keyword evidence="7" id="KW-1185">Reference proteome</keyword>
<feature type="compositionally biased region" description="Basic and acidic residues" evidence="4">
    <location>
        <begin position="638"/>
        <end position="658"/>
    </location>
</feature>
<comment type="caution">
    <text evidence="6">The sequence shown here is derived from an EMBL/GenBank/DDBJ whole genome shotgun (WGS) entry which is preliminary data.</text>
</comment>
<keyword evidence="2" id="KW-0645">Protease</keyword>
<evidence type="ECO:0000256" key="1">
    <source>
        <dbReference type="ARBA" id="ARBA00005234"/>
    </source>
</evidence>
<feature type="region of interest" description="Disordered" evidence="4">
    <location>
        <begin position="339"/>
        <end position="372"/>
    </location>
</feature>
<reference evidence="6 7" key="1">
    <citation type="journal article" date="2018" name="Mol. Plant">
        <title>The genome of Artemisia annua provides insight into the evolution of Asteraceae family and artemisinin biosynthesis.</title>
        <authorList>
            <person name="Shen Q."/>
            <person name="Zhang L."/>
            <person name="Liao Z."/>
            <person name="Wang S."/>
            <person name="Yan T."/>
            <person name="Shi P."/>
            <person name="Liu M."/>
            <person name="Fu X."/>
            <person name="Pan Q."/>
            <person name="Wang Y."/>
            <person name="Lv Z."/>
            <person name="Lu X."/>
            <person name="Zhang F."/>
            <person name="Jiang W."/>
            <person name="Ma Y."/>
            <person name="Chen M."/>
            <person name="Hao X."/>
            <person name="Li L."/>
            <person name="Tang Y."/>
            <person name="Lv G."/>
            <person name="Zhou Y."/>
            <person name="Sun X."/>
            <person name="Brodelius P.E."/>
            <person name="Rose J.K.C."/>
            <person name="Tang K."/>
        </authorList>
    </citation>
    <scope>NUCLEOTIDE SEQUENCE [LARGE SCALE GENOMIC DNA]</scope>
    <source>
        <strain evidence="7">cv. Huhao1</strain>
        <tissue evidence="6">Leaf</tissue>
    </source>
</reference>